<proteinExistence type="predicted"/>
<protein>
    <submittedName>
        <fullName evidence="2">Uncharacterized protein</fullName>
    </submittedName>
</protein>
<keyword evidence="1" id="KW-0175">Coiled coil</keyword>
<evidence type="ECO:0000256" key="1">
    <source>
        <dbReference type="SAM" id="Coils"/>
    </source>
</evidence>
<gene>
    <name evidence="2" type="ORF">ABT404_13000</name>
</gene>
<feature type="coiled-coil region" evidence="1">
    <location>
        <begin position="88"/>
        <end position="154"/>
    </location>
</feature>
<sequence>MNDSTALRIRQAFERLTAGASTLTATDQALMQAFERLMHGLSETTDGSLTVVNICQEAGVSRASYYRSPVASTVKEILAAPDVRRPEADELRAEVARLKRQDRELRSDHAIEVRELKGTAAAYANQIQVLALRNAEVEAENAALRQQLNQTATNVTVLPVQP</sequence>
<evidence type="ECO:0000313" key="3">
    <source>
        <dbReference type="Proteomes" id="UP001474181"/>
    </source>
</evidence>
<keyword evidence="3" id="KW-1185">Reference proteome</keyword>
<dbReference type="EMBL" id="JBEPEK010000072">
    <property type="protein sequence ID" value="MER7180374.1"/>
    <property type="molecule type" value="Genomic_DNA"/>
</dbReference>
<dbReference type="RefSeq" id="WP_350780358.1">
    <property type="nucleotide sequence ID" value="NZ_JBEPEK010000072.1"/>
</dbReference>
<reference evidence="2 3" key="1">
    <citation type="submission" date="2024-06" db="EMBL/GenBank/DDBJ databases">
        <title>The Natural Products Discovery Center: Release of the First 8490 Sequenced Strains for Exploring Actinobacteria Biosynthetic Diversity.</title>
        <authorList>
            <person name="Kalkreuter E."/>
            <person name="Kautsar S.A."/>
            <person name="Yang D."/>
            <person name="Bader C.D."/>
            <person name="Teijaro C.N."/>
            <person name="Fluegel L."/>
            <person name="Davis C.M."/>
            <person name="Simpson J.R."/>
            <person name="Lauterbach L."/>
            <person name="Steele A.D."/>
            <person name="Gui C."/>
            <person name="Meng S."/>
            <person name="Li G."/>
            <person name="Viehrig K."/>
            <person name="Ye F."/>
            <person name="Su P."/>
            <person name="Kiefer A.F."/>
            <person name="Nichols A."/>
            <person name="Cepeda A.J."/>
            <person name="Yan W."/>
            <person name="Fan B."/>
            <person name="Jiang Y."/>
            <person name="Adhikari A."/>
            <person name="Zheng C.-J."/>
            <person name="Schuster L."/>
            <person name="Cowan T.M."/>
            <person name="Smanski M.J."/>
            <person name="Chevrette M.G."/>
            <person name="De Carvalho L.P.S."/>
            <person name="Shen B."/>
        </authorList>
    </citation>
    <scope>NUCLEOTIDE SEQUENCE [LARGE SCALE GENOMIC DNA]</scope>
    <source>
        <strain evidence="2 3">NPDC000234</strain>
    </source>
</reference>
<accession>A0ABV1WUD6</accession>
<name>A0ABV1WUD6_9ACTN</name>
<evidence type="ECO:0000313" key="2">
    <source>
        <dbReference type="EMBL" id="MER7180374.1"/>
    </source>
</evidence>
<dbReference type="Proteomes" id="UP001474181">
    <property type="component" value="Unassembled WGS sequence"/>
</dbReference>
<comment type="caution">
    <text evidence="2">The sequence shown here is derived from an EMBL/GenBank/DDBJ whole genome shotgun (WGS) entry which is preliminary data.</text>
</comment>
<organism evidence="2 3">
    <name type="scientific">Streptomyces hyaluromycini</name>
    <dbReference type="NCBI Taxonomy" id="1377993"/>
    <lineage>
        <taxon>Bacteria</taxon>
        <taxon>Bacillati</taxon>
        <taxon>Actinomycetota</taxon>
        <taxon>Actinomycetes</taxon>
        <taxon>Kitasatosporales</taxon>
        <taxon>Streptomycetaceae</taxon>
        <taxon>Streptomyces</taxon>
    </lineage>
</organism>